<dbReference type="Gene3D" id="2.60.120.290">
    <property type="entry name" value="Spermadhesin, CUB domain"/>
    <property type="match status" value="1"/>
</dbReference>
<protein>
    <submittedName>
        <fullName evidence="7">Uncharacterized protein</fullName>
    </submittedName>
</protein>
<dbReference type="InterPro" id="IPR001304">
    <property type="entry name" value="C-type_lectin-like"/>
</dbReference>
<gene>
    <name evidence="7" type="ORF">BaRGS_00025690</name>
</gene>
<dbReference type="SMART" id="SM00192">
    <property type="entry name" value="LDLa"/>
    <property type="match status" value="3"/>
</dbReference>
<evidence type="ECO:0000256" key="1">
    <source>
        <dbReference type="ARBA" id="ARBA00022737"/>
    </source>
</evidence>
<accession>A0ABD0K7A8</accession>
<feature type="domain" description="CUB" evidence="5">
    <location>
        <begin position="229"/>
        <end position="346"/>
    </location>
</feature>
<dbReference type="InterPro" id="IPR023415">
    <property type="entry name" value="LDLR_class-A_CS"/>
</dbReference>
<dbReference type="InterPro" id="IPR036055">
    <property type="entry name" value="LDL_receptor-like_sf"/>
</dbReference>
<keyword evidence="1" id="KW-0677">Repeat</keyword>
<dbReference type="InterPro" id="IPR016187">
    <property type="entry name" value="CTDL_fold"/>
</dbReference>
<dbReference type="PROSITE" id="PS01180">
    <property type="entry name" value="CUB"/>
    <property type="match status" value="2"/>
</dbReference>
<dbReference type="SUPFAM" id="SSF57424">
    <property type="entry name" value="LDL receptor-like module"/>
    <property type="match status" value="2"/>
</dbReference>
<feature type="compositionally biased region" description="Polar residues" evidence="4">
    <location>
        <begin position="83"/>
        <end position="98"/>
    </location>
</feature>
<dbReference type="InterPro" id="IPR000859">
    <property type="entry name" value="CUB_dom"/>
</dbReference>
<dbReference type="Gene3D" id="3.10.100.10">
    <property type="entry name" value="Mannose-Binding Protein A, subunit A"/>
    <property type="match status" value="1"/>
</dbReference>
<keyword evidence="2 3" id="KW-1015">Disulfide bond</keyword>
<comment type="caution">
    <text evidence="3">Lacks conserved residue(s) required for the propagation of feature annotation.</text>
</comment>
<evidence type="ECO:0000256" key="2">
    <source>
        <dbReference type="ARBA" id="ARBA00023157"/>
    </source>
</evidence>
<feature type="disulfide bond" evidence="3">
    <location>
        <begin position="783"/>
        <end position="798"/>
    </location>
</feature>
<sequence length="841" mass="93021">MQKSEEVHMACRKHSCDHFLSRTFVVLCFALLGGRHTLNNCATAVTQTPGNTSLQDNTATEHILQPNRTDIAGSGSHDENGVTGVTSDVMSHSITSDGPSDVKQGQHFHPEDHDGALSDGPSGVTVEPDFDSKVHDRALPDGPSDVTDFDSEVHNGALPDGPSDVTIEPDFDSEVHDGALPDGPSDVTVEPDFDSKVHDRALPDGPSDVTVEPDFDSEVRDGAQPDDQCSRAYAIPIVATEGTIYITHPGKYPKAIDDCRWQITVPQGRFIVAEYEVILENCLADISVLVRSPGEARSVGYYYCHDENVIDSVSFSSANQLLFQLNVLYDVPVHNVTMFKIHFQTTDIQGQTQLSAGFRDGGRNGYSQGTDAYYELVVPPQHVVMISFLHFDLYDVIYAWSCVYQDDFVEIHTQHNGTSELVERICGHTPLPPQVFETSLALRFVTDDFGTGTGFQMLFSFHLDTEAPRKLENGLFDCSLPHYTSFKQHLECNLELECQNGEDEENCPFSSPACNGSVAFNNKCYTSVKSDLFLSWNGADAECKSRGGNLAVMTSQGEWDAVEKIFQYGRSWAPAYVGFRRVDATMPGMYSKMWMWSDRTLAYSVDIDYANLQELFEYGCGFISPELPRQLRATLCSISGAKHFVCEMVVEEEEVPSPRESVTSPDLRLSRFTRLPVIGCPGGHMTHDFLSCDLNSACGGEGRSKTCNVPAKYDAISDDDRPDVVTVGLFMCDDDETTLPYTLVCDYRSDCPDRSDQDFCHHGAECPDFTCTNGQCVTFSERCDGKRQCWDGSDEDNCPGIPAELFFLRVDDDKQFPGIVRCLPSPTVISFDGRGNFTQLP</sequence>
<reference evidence="7 8" key="1">
    <citation type="journal article" date="2023" name="Sci. Data">
        <title>Genome assembly of the Korean intertidal mud-creeper Batillaria attramentaria.</title>
        <authorList>
            <person name="Patra A.K."/>
            <person name="Ho P.T."/>
            <person name="Jun S."/>
            <person name="Lee S.J."/>
            <person name="Kim Y."/>
            <person name="Won Y.J."/>
        </authorList>
    </citation>
    <scope>NUCLEOTIDE SEQUENCE [LARGE SCALE GENOMIC DNA]</scope>
    <source>
        <strain evidence="7">Wonlab-2016</strain>
    </source>
</reference>
<dbReference type="PROSITE" id="PS01209">
    <property type="entry name" value="LDLRA_1"/>
    <property type="match status" value="1"/>
</dbReference>
<organism evidence="7 8">
    <name type="scientific">Batillaria attramentaria</name>
    <dbReference type="NCBI Taxonomy" id="370345"/>
    <lineage>
        <taxon>Eukaryota</taxon>
        <taxon>Metazoa</taxon>
        <taxon>Spiralia</taxon>
        <taxon>Lophotrochozoa</taxon>
        <taxon>Mollusca</taxon>
        <taxon>Gastropoda</taxon>
        <taxon>Caenogastropoda</taxon>
        <taxon>Sorbeoconcha</taxon>
        <taxon>Cerithioidea</taxon>
        <taxon>Batillariidae</taxon>
        <taxon>Batillaria</taxon>
    </lineage>
</organism>
<evidence type="ECO:0000259" key="6">
    <source>
        <dbReference type="PROSITE" id="PS50041"/>
    </source>
</evidence>
<dbReference type="SUPFAM" id="SSF56436">
    <property type="entry name" value="C-type lectin-like"/>
    <property type="match status" value="1"/>
</dbReference>
<evidence type="ECO:0000256" key="4">
    <source>
        <dbReference type="SAM" id="MobiDB-lite"/>
    </source>
</evidence>
<feature type="region of interest" description="Disordered" evidence="4">
    <location>
        <begin position="68"/>
        <end position="212"/>
    </location>
</feature>
<dbReference type="AlphaFoldDB" id="A0ABD0K7A8"/>
<evidence type="ECO:0000256" key="3">
    <source>
        <dbReference type="PROSITE-ProRule" id="PRU00124"/>
    </source>
</evidence>
<keyword evidence="8" id="KW-1185">Reference proteome</keyword>
<dbReference type="CDD" id="cd00112">
    <property type="entry name" value="LDLa"/>
    <property type="match status" value="1"/>
</dbReference>
<dbReference type="SMART" id="SM00034">
    <property type="entry name" value="CLECT"/>
    <property type="match status" value="1"/>
</dbReference>
<dbReference type="PRINTS" id="PR00261">
    <property type="entry name" value="LDLRECEPTOR"/>
</dbReference>
<comment type="caution">
    <text evidence="7">The sequence shown here is derived from an EMBL/GenBank/DDBJ whole genome shotgun (WGS) entry which is preliminary data.</text>
</comment>
<feature type="disulfide bond" evidence="3">
    <location>
        <begin position="771"/>
        <end position="789"/>
    </location>
</feature>
<dbReference type="SMART" id="SM00042">
    <property type="entry name" value="CUB"/>
    <property type="match status" value="1"/>
</dbReference>
<dbReference type="InterPro" id="IPR016186">
    <property type="entry name" value="C-type_lectin-like/link_sf"/>
</dbReference>
<feature type="domain" description="C-type lectin" evidence="6">
    <location>
        <begin position="520"/>
        <end position="647"/>
    </location>
</feature>
<dbReference type="PANTHER" id="PTHR24251">
    <property type="entry name" value="OVOCHYMASE-RELATED"/>
    <property type="match status" value="1"/>
</dbReference>
<dbReference type="CDD" id="cd00037">
    <property type="entry name" value="CLECT"/>
    <property type="match status" value="1"/>
</dbReference>
<name>A0ABD0K7A8_9CAEN</name>
<evidence type="ECO:0000259" key="5">
    <source>
        <dbReference type="PROSITE" id="PS01180"/>
    </source>
</evidence>
<dbReference type="InterPro" id="IPR035914">
    <property type="entry name" value="Sperma_CUB_dom_sf"/>
</dbReference>
<proteinExistence type="predicted"/>
<dbReference type="Proteomes" id="UP001519460">
    <property type="component" value="Unassembled WGS sequence"/>
</dbReference>
<dbReference type="Pfam" id="PF00431">
    <property type="entry name" value="CUB"/>
    <property type="match status" value="1"/>
</dbReference>
<evidence type="ECO:0000313" key="7">
    <source>
        <dbReference type="EMBL" id="KAK7483027.1"/>
    </source>
</evidence>
<dbReference type="CDD" id="cd00041">
    <property type="entry name" value="CUB"/>
    <property type="match status" value="1"/>
</dbReference>
<feature type="compositionally biased region" description="Basic and acidic residues" evidence="4">
    <location>
        <begin position="130"/>
        <end position="139"/>
    </location>
</feature>
<dbReference type="PROSITE" id="PS50041">
    <property type="entry name" value="C_TYPE_LECTIN_2"/>
    <property type="match status" value="1"/>
</dbReference>
<feature type="non-terminal residue" evidence="7">
    <location>
        <position position="841"/>
    </location>
</feature>
<dbReference type="Pfam" id="PF00057">
    <property type="entry name" value="Ldl_recept_a"/>
    <property type="match status" value="1"/>
</dbReference>
<dbReference type="InterPro" id="IPR002172">
    <property type="entry name" value="LDrepeatLR_classA_rpt"/>
</dbReference>
<dbReference type="Gene3D" id="4.10.400.10">
    <property type="entry name" value="Low-density Lipoprotein Receptor"/>
    <property type="match status" value="2"/>
</dbReference>
<feature type="domain" description="CUB" evidence="5">
    <location>
        <begin position="363"/>
        <end position="462"/>
    </location>
</feature>
<dbReference type="SUPFAM" id="SSF49854">
    <property type="entry name" value="Spermadhesin, CUB domain"/>
    <property type="match status" value="2"/>
</dbReference>
<evidence type="ECO:0000313" key="8">
    <source>
        <dbReference type="Proteomes" id="UP001519460"/>
    </source>
</evidence>
<dbReference type="EMBL" id="JACVVK020000234">
    <property type="protein sequence ID" value="KAK7483027.1"/>
    <property type="molecule type" value="Genomic_DNA"/>
</dbReference>
<feature type="compositionally biased region" description="Basic and acidic residues" evidence="4">
    <location>
        <begin position="193"/>
        <end position="202"/>
    </location>
</feature>
<dbReference type="PROSITE" id="PS50068">
    <property type="entry name" value="LDLRA_2"/>
    <property type="match status" value="1"/>
</dbReference>